<accession>A0A6A0AIA1</accession>
<reference evidence="1 2" key="1">
    <citation type="submission" date="2020-02" db="EMBL/GenBank/DDBJ databases">
        <title>Draft genome sequence of Haematococcus lacustris strain NIES-144.</title>
        <authorList>
            <person name="Morimoto D."/>
            <person name="Nakagawa S."/>
            <person name="Yoshida T."/>
            <person name="Sawayama S."/>
        </authorList>
    </citation>
    <scope>NUCLEOTIDE SEQUENCE [LARGE SCALE GENOMIC DNA]</scope>
    <source>
        <strain evidence="1 2">NIES-144</strain>
    </source>
</reference>
<dbReference type="AlphaFoldDB" id="A0A6A0AIA1"/>
<proteinExistence type="predicted"/>
<protein>
    <submittedName>
        <fullName evidence="1">Uncharacterized protein</fullName>
    </submittedName>
</protein>
<dbReference type="EMBL" id="BLLF01006877">
    <property type="protein sequence ID" value="GFH32620.1"/>
    <property type="molecule type" value="Genomic_DNA"/>
</dbReference>
<evidence type="ECO:0000313" key="2">
    <source>
        <dbReference type="Proteomes" id="UP000485058"/>
    </source>
</evidence>
<sequence>LPCPVVTLHWGPVIDAGDLHEEVSPWAPGKYVGFPARPAQPTLTNGAIGVSVPATTSSPMTTFLVSSCGRTSSKQAKLGPEQCPQSLLQAAATGVVASIRAPALGRPLPRLSSEASPCS</sequence>
<name>A0A6A0AIA1_HAELA</name>
<comment type="caution">
    <text evidence="1">The sequence shown here is derived from an EMBL/GenBank/DDBJ whole genome shotgun (WGS) entry which is preliminary data.</text>
</comment>
<feature type="non-terminal residue" evidence="1">
    <location>
        <position position="1"/>
    </location>
</feature>
<dbReference type="Proteomes" id="UP000485058">
    <property type="component" value="Unassembled WGS sequence"/>
</dbReference>
<gene>
    <name evidence="1" type="ORF">HaLaN_31867</name>
</gene>
<organism evidence="1 2">
    <name type="scientific">Haematococcus lacustris</name>
    <name type="common">Green alga</name>
    <name type="synonym">Haematococcus pluvialis</name>
    <dbReference type="NCBI Taxonomy" id="44745"/>
    <lineage>
        <taxon>Eukaryota</taxon>
        <taxon>Viridiplantae</taxon>
        <taxon>Chlorophyta</taxon>
        <taxon>core chlorophytes</taxon>
        <taxon>Chlorophyceae</taxon>
        <taxon>CS clade</taxon>
        <taxon>Chlamydomonadales</taxon>
        <taxon>Haematococcaceae</taxon>
        <taxon>Haematococcus</taxon>
    </lineage>
</organism>
<evidence type="ECO:0000313" key="1">
    <source>
        <dbReference type="EMBL" id="GFH32620.1"/>
    </source>
</evidence>
<keyword evidence="2" id="KW-1185">Reference proteome</keyword>